<organism evidence="2 3">
    <name type="scientific">Vanrija humicola</name>
    <name type="common">Yeast</name>
    <name type="synonym">Cryptococcus humicola</name>
    <dbReference type="NCBI Taxonomy" id="5417"/>
    <lineage>
        <taxon>Eukaryota</taxon>
        <taxon>Fungi</taxon>
        <taxon>Dikarya</taxon>
        <taxon>Basidiomycota</taxon>
        <taxon>Agaricomycotina</taxon>
        <taxon>Tremellomycetes</taxon>
        <taxon>Trichosporonales</taxon>
        <taxon>Trichosporonaceae</taxon>
        <taxon>Vanrija</taxon>
    </lineage>
</organism>
<feature type="compositionally biased region" description="Polar residues" evidence="1">
    <location>
        <begin position="28"/>
        <end position="46"/>
    </location>
</feature>
<proteinExistence type="predicted"/>
<gene>
    <name evidence="2" type="ORF">VHUM_00350</name>
</gene>
<accession>A0A7D9A1A6</accession>
<keyword evidence="3" id="KW-1185">Reference proteome</keyword>
<evidence type="ECO:0000313" key="3">
    <source>
        <dbReference type="Proteomes" id="UP000473826"/>
    </source>
</evidence>
<comment type="caution">
    <text evidence="2">The sequence shown here is derived from an EMBL/GenBank/DDBJ whole genome shotgun (WGS) entry which is preliminary data.</text>
</comment>
<dbReference type="EMBL" id="QKWK01000001">
    <property type="protein sequence ID" value="TXT15847.1"/>
    <property type="molecule type" value="Genomic_DNA"/>
</dbReference>
<sequence>MKRSCSSMRCTSKRPRVISVRHGRGCSTCSDEQSGTCQTGLSTTRGADSAQGLVEQGQGGEQGRGQADVHRCADKGV</sequence>
<evidence type="ECO:0000256" key="1">
    <source>
        <dbReference type="SAM" id="MobiDB-lite"/>
    </source>
</evidence>
<protein>
    <submittedName>
        <fullName evidence="2">Uncharacterized protein</fullName>
    </submittedName>
</protein>
<evidence type="ECO:0000313" key="2">
    <source>
        <dbReference type="EMBL" id="TXT15847.1"/>
    </source>
</evidence>
<feature type="compositionally biased region" description="Basic and acidic residues" evidence="1">
    <location>
        <begin position="67"/>
        <end position="77"/>
    </location>
</feature>
<name>A0A7D9A1A6_VANHU</name>
<feature type="region of interest" description="Disordered" evidence="1">
    <location>
        <begin position="28"/>
        <end position="77"/>
    </location>
</feature>
<dbReference type="Proteomes" id="UP000473826">
    <property type="component" value="Unassembled WGS sequence"/>
</dbReference>
<reference evidence="2 3" key="1">
    <citation type="journal article" date="2019" name="PLoS Genet.">
        <title>Convergent evolution of linked mating-type loci in basidiomycete fungi.</title>
        <authorList>
            <person name="Sun S."/>
            <person name="Coelho M.A."/>
            <person name="Heitman J."/>
            <person name="Nowrousian M."/>
        </authorList>
    </citation>
    <scope>NUCLEOTIDE SEQUENCE [LARGE SCALE GENOMIC DNA]</scope>
    <source>
        <strain evidence="2 3">CBS 4282</strain>
    </source>
</reference>
<dbReference type="AlphaFoldDB" id="A0A7D9A1A6"/>